<feature type="domain" description="Major facilitator superfamily (MFS) profile" evidence="6">
    <location>
        <begin position="17"/>
        <end position="412"/>
    </location>
</feature>
<dbReference type="EMBL" id="QMRA01000124">
    <property type="protein sequence ID" value="RLE52279.1"/>
    <property type="molecule type" value="Genomic_DNA"/>
</dbReference>
<dbReference type="InterPro" id="IPR000849">
    <property type="entry name" value="Sugar_P_transporter"/>
</dbReference>
<feature type="transmembrane region" description="Helical" evidence="5">
    <location>
        <begin position="54"/>
        <end position="75"/>
    </location>
</feature>
<dbReference type="InterPro" id="IPR020846">
    <property type="entry name" value="MFS_dom"/>
</dbReference>
<accession>A0A497EYY4</accession>
<evidence type="ECO:0000256" key="4">
    <source>
        <dbReference type="ARBA" id="ARBA00023136"/>
    </source>
</evidence>
<name>A0A497EYY4_9CREN</name>
<gene>
    <name evidence="7" type="ORF">DRJ26_04885</name>
</gene>
<reference evidence="7 8" key="1">
    <citation type="submission" date="2018-06" db="EMBL/GenBank/DDBJ databases">
        <title>Extensive metabolic versatility and redundancy in microbially diverse, dynamic hydrothermal sediments.</title>
        <authorList>
            <person name="Dombrowski N."/>
            <person name="Teske A."/>
            <person name="Baker B.J."/>
        </authorList>
    </citation>
    <scope>NUCLEOTIDE SEQUENCE [LARGE SCALE GENOMIC DNA]</scope>
    <source>
        <strain evidence="7">B20_G2</strain>
    </source>
</reference>
<evidence type="ECO:0000256" key="5">
    <source>
        <dbReference type="SAM" id="Phobius"/>
    </source>
</evidence>
<dbReference type="PANTHER" id="PTHR43826:SF7">
    <property type="entry name" value="PROTEIN UHPC, PUTATIVE-RELATED"/>
    <property type="match status" value="1"/>
</dbReference>
<feature type="transmembrane region" description="Helical" evidence="5">
    <location>
        <begin position="355"/>
        <end position="384"/>
    </location>
</feature>
<dbReference type="GO" id="GO:0005886">
    <property type="term" value="C:plasma membrane"/>
    <property type="evidence" value="ECO:0007669"/>
    <property type="project" value="TreeGrafter"/>
</dbReference>
<keyword evidence="2 5" id="KW-0812">Transmembrane</keyword>
<dbReference type="GO" id="GO:0035435">
    <property type="term" value="P:phosphate ion transmembrane transport"/>
    <property type="evidence" value="ECO:0007669"/>
    <property type="project" value="TreeGrafter"/>
</dbReference>
<dbReference type="Gene3D" id="1.20.1250.20">
    <property type="entry name" value="MFS general substrate transporter like domains"/>
    <property type="match status" value="2"/>
</dbReference>
<dbReference type="SUPFAM" id="SSF103473">
    <property type="entry name" value="MFS general substrate transporter"/>
    <property type="match status" value="1"/>
</dbReference>
<protein>
    <recommendedName>
        <fullName evidence="6">Major facilitator superfamily (MFS) profile domain-containing protein</fullName>
    </recommendedName>
</protein>
<feature type="transmembrane region" description="Helical" evidence="5">
    <location>
        <begin position="264"/>
        <end position="282"/>
    </location>
</feature>
<comment type="caution">
    <text evidence="7">The sequence shown here is derived from an EMBL/GenBank/DDBJ whole genome shotgun (WGS) entry which is preliminary data.</text>
</comment>
<keyword evidence="4 5" id="KW-0472">Membrane</keyword>
<dbReference type="AlphaFoldDB" id="A0A497EYY4"/>
<evidence type="ECO:0000313" key="8">
    <source>
        <dbReference type="Proteomes" id="UP000269499"/>
    </source>
</evidence>
<comment type="subcellular location">
    <subcellularLocation>
        <location evidence="1">Endomembrane system</location>
        <topology evidence="1">Multi-pass membrane protein</topology>
    </subcellularLocation>
</comment>
<dbReference type="GO" id="GO:0061513">
    <property type="term" value="F:glucose 6-phosphate:phosphate antiporter activity"/>
    <property type="evidence" value="ECO:0007669"/>
    <property type="project" value="TreeGrafter"/>
</dbReference>
<dbReference type="PANTHER" id="PTHR43826">
    <property type="entry name" value="GLUCOSE-6-PHOSPHATE EXCHANGER SLC37A4"/>
    <property type="match status" value="1"/>
</dbReference>
<evidence type="ECO:0000256" key="1">
    <source>
        <dbReference type="ARBA" id="ARBA00004127"/>
    </source>
</evidence>
<sequence length="412" mass="45139">MRISLAVRLRGELPILNVFGVLAAAWIIYASFYLCRVNFSIALPLIHLGLDVSHSQLGIIASGFFIVYAVGQILNGYLSAKFEPQKLVVIGIIGSSIVNVLFGLSGNFTLLLVLWMLNGYFQSLGWPTLVRVVSIIAEGRLGASFGLFNTSWAIGHVISWLLTGAIISGMDWRCGFTLNGLLFLAMGVPAALYLISKMGRSSGGALENFTNRRDIGKSGFELHFKMITLMALSFFIVDSIRYGLTVYLPSYIFSIEKATFNSTLISIVFPIAGSVGMLITGFASDKFRVEKKTLLVLGMSFATMTLIYMFPLTFQLNRLYGIVVLVVLSALLYAIESQITVIIPVEVVGEKHSSIAAGLINSIGALGAFTSSIISGIIIDIYGFIEVFRFWSYIQIPLILLLSIAYLSMRRH</sequence>
<feature type="transmembrane region" description="Helical" evidence="5">
    <location>
        <begin position="320"/>
        <end position="343"/>
    </location>
</feature>
<dbReference type="PROSITE" id="PS50850">
    <property type="entry name" value="MFS"/>
    <property type="match status" value="1"/>
</dbReference>
<evidence type="ECO:0000259" key="6">
    <source>
        <dbReference type="PROSITE" id="PS50850"/>
    </source>
</evidence>
<feature type="transmembrane region" description="Helical" evidence="5">
    <location>
        <begin position="294"/>
        <end position="314"/>
    </location>
</feature>
<dbReference type="Pfam" id="PF07690">
    <property type="entry name" value="MFS_1"/>
    <property type="match status" value="1"/>
</dbReference>
<dbReference type="InterPro" id="IPR011701">
    <property type="entry name" value="MFS"/>
</dbReference>
<evidence type="ECO:0000313" key="7">
    <source>
        <dbReference type="EMBL" id="RLE52279.1"/>
    </source>
</evidence>
<dbReference type="InterPro" id="IPR036259">
    <property type="entry name" value="MFS_trans_sf"/>
</dbReference>
<dbReference type="PIRSF" id="PIRSF002808">
    <property type="entry name" value="Hexose_phosphate_transp"/>
    <property type="match status" value="1"/>
</dbReference>
<feature type="transmembrane region" description="Helical" evidence="5">
    <location>
        <begin position="87"/>
        <end position="117"/>
    </location>
</feature>
<dbReference type="InterPro" id="IPR051337">
    <property type="entry name" value="OPA_Antiporter"/>
</dbReference>
<proteinExistence type="predicted"/>
<evidence type="ECO:0000256" key="3">
    <source>
        <dbReference type="ARBA" id="ARBA00022989"/>
    </source>
</evidence>
<keyword evidence="3 5" id="KW-1133">Transmembrane helix</keyword>
<feature type="transmembrane region" description="Helical" evidence="5">
    <location>
        <begin position="222"/>
        <end position="244"/>
    </location>
</feature>
<feature type="transmembrane region" description="Helical" evidence="5">
    <location>
        <begin position="176"/>
        <end position="195"/>
    </location>
</feature>
<dbReference type="Proteomes" id="UP000269499">
    <property type="component" value="Unassembled WGS sequence"/>
</dbReference>
<feature type="transmembrane region" description="Helical" evidence="5">
    <location>
        <begin position="390"/>
        <end position="409"/>
    </location>
</feature>
<evidence type="ECO:0000256" key="2">
    <source>
        <dbReference type="ARBA" id="ARBA00022692"/>
    </source>
</evidence>
<feature type="transmembrane region" description="Helical" evidence="5">
    <location>
        <begin position="12"/>
        <end position="34"/>
    </location>
</feature>
<dbReference type="GO" id="GO:0012505">
    <property type="term" value="C:endomembrane system"/>
    <property type="evidence" value="ECO:0007669"/>
    <property type="project" value="UniProtKB-SubCell"/>
</dbReference>
<feature type="transmembrane region" description="Helical" evidence="5">
    <location>
        <begin position="153"/>
        <end position="170"/>
    </location>
</feature>
<organism evidence="7 8">
    <name type="scientific">Thermoproteota archaeon</name>
    <dbReference type="NCBI Taxonomy" id="2056631"/>
    <lineage>
        <taxon>Archaea</taxon>
        <taxon>Thermoproteota</taxon>
    </lineage>
</organism>